<feature type="region of interest" description="Disordered" evidence="1">
    <location>
        <begin position="88"/>
        <end position="114"/>
    </location>
</feature>
<evidence type="ECO:0000256" key="2">
    <source>
        <dbReference type="SAM" id="Phobius"/>
    </source>
</evidence>
<keyword evidence="2" id="KW-0472">Membrane</keyword>
<dbReference type="AlphaFoldDB" id="A0A177EBM4"/>
<evidence type="ECO:0000313" key="3">
    <source>
        <dbReference type="EMBL" id="OAG29354.1"/>
    </source>
</evidence>
<evidence type="ECO:0000256" key="1">
    <source>
        <dbReference type="SAM" id="MobiDB-lite"/>
    </source>
</evidence>
<evidence type="ECO:0000313" key="4">
    <source>
        <dbReference type="Proteomes" id="UP000185944"/>
    </source>
</evidence>
<gene>
    <name evidence="3" type="ORF">NEDG_01427</name>
</gene>
<protein>
    <submittedName>
        <fullName evidence="3">Uncharacterized protein</fullName>
    </submittedName>
</protein>
<comment type="caution">
    <text evidence="3">The sequence shown here is derived from an EMBL/GenBank/DDBJ whole genome shotgun (WGS) entry which is preliminary data.</text>
</comment>
<feature type="region of interest" description="Disordered" evidence="1">
    <location>
        <begin position="1"/>
        <end position="40"/>
    </location>
</feature>
<dbReference type="RefSeq" id="XP_067544033.1">
    <property type="nucleotide sequence ID" value="XM_067688845.1"/>
</dbReference>
<dbReference type="Proteomes" id="UP000185944">
    <property type="component" value="Unassembled WGS sequence"/>
</dbReference>
<dbReference type="VEuPathDB" id="MicrosporidiaDB:NEDG_01427"/>
<keyword evidence="2" id="KW-1133">Transmembrane helix</keyword>
<organism evidence="3 4">
    <name type="scientific">Nematocida displodere</name>
    <dbReference type="NCBI Taxonomy" id="1805483"/>
    <lineage>
        <taxon>Eukaryota</taxon>
        <taxon>Fungi</taxon>
        <taxon>Fungi incertae sedis</taxon>
        <taxon>Microsporidia</taxon>
        <taxon>Nematocida</taxon>
    </lineage>
</organism>
<feature type="compositionally biased region" description="Polar residues" evidence="1">
    <location>
        <begin position="21"/>
        <end position="30"/>
    </location>
</feature>
<sequence>MDHSSRLTDTQNKKDEETHTDSSTQTEESPPQTPDELEQRLQPQLAHLRAIHKNSPSLAVDNNVRYDSVSNDSEYLFSRILTSDISRGSGVERTADRATQHPPRTNPKENSINDHRPLSMASAIAWTIIYSIPGYMLSIPIYLCIKNHLMHISIGDIIKDLLRGVIGDISIIERKPTFLLGKMIFGGGFSWYTHFGSAWECLSILWLEEHSPLKPVLP</sequence>
<accession>A0A177EBM4</accession>
<dbReference type="EMBL" id="LTDL01000041">
    <property type="protein sequence ID" value="OAG29354.1"/>
    <property type="molecule type" value="Genomic_DNA"/>
</dbReference>
<reference evidence="3 4" key="1">
    <citation type="submission" date="2016-02" db="EMBL/GenBank/DDBJ databases">
        <title>Discovery of a natural microsporidian pathogen with a broad tissue tropism in Caenorhabditis elegans.</title>
        <authorList>
            <person name="Luallen R.J."/>
            <person name="Reinke A.W."/>
            <person name="Tong L."/>
            <person name="Botts M.R."/>
            <person name="Felix M.-A."/>
            <person name="Troemel E.R."/>
        </authorList>
    </citation>
    <scope>NUCLEOTIDE SEQUENCE [LARGE SCALE GENOMIC DNA]</scope>
    <source>
        <strain evidence="3 4">JUm2807</strain>
    </source>
</reference>
<keyword evidence="4" id="KW-1185">Reference proteome</keyword>
<feature type="compositionally biased region" description="Basic and acidic residues" evidence="1">
    <location>
        <begin position="1"/>
        <end position="20"/>
    </location>
</feature>
<proteinExistence type="predicted"/>
<name>A0A177EBM4_9MICR</name>
<dbReference type="GeneID" id="93647777"/>
<keyword evidence="2" id="KW-0812">Transmembrane</keyword>
<feature type="transmembrane region" description="Helical" evidence="2">
    <location>
        <begin position="123"/>
        <end position="145"/>
    </location>
</feature>